<evidence type="ECO:0000313" key="2">
    <source>
        <dbReference type="Proteomes" id="UP000075321"/>
    </source>
</evidence>
<dbReference type="EMBL" id="LTAZ01000001">
    <property type="protein sequence ID" value="KYH27642.1"/>
    <property type="molecule type" value="Genomic_DNA"/>
</dbReference>
<keyword evidence="2" id="KW-1185">Reference proteome</keyword>
<dbReference type="Proteomes" id="UP000075321">
    <property type="component" value="Unassembled WGS sequence"/>
</dbReference>
<accession>A0A151AJ71</accession>
<proteinExistence type="predicted"/>
<name>A0A151AJ71_9EURY</name>
<dbReference type="PATRIC" id="fig|1008153.3.peg.313"/>
<organism evidence="1 2">
    <name type="scientific">Halalkalicoccus paucihalophilus</name>
    <dbReference type="NCBI Taxonomy" id="1008153"/>
    <lineage>
        <taxon>Archaea</taxon>
        <taxon>Methanobacteriati</taxon>
        <taxon>Methanobacteriota</taxon>
        <taxon>Stenosarchaea group</taxon>
        <taxon>Halobacteria</taxon>
        <taxon>Halobacteriales</taxon>
        <taxon>Halococcaceae</taxon>
        <taxon>Halalkalicoccus</taxon>
    </lineage>
</organism>
<protein>
    <submittedName>
        <fullName evidence="1">Uncharacterized protein</fullName>
    </submittedName>
</protein>
<reference evidence="1 2" key="1">
    <citation type="submission" date="2016-02" db="EMBL/GenBank/DDBJ databases">
        <title>Genome sequence of Halalkalicoccus paucihalophilus DSM 24557.</title>
        <authorList>
            <person name="Poehlein A."/>
            <person name="Daniel R."/>
        </authorList>
    </citation>
    <scope>NUCLEOTIDE SEQUENCE [LARGE SCALE GENOMIC DNA]</scope>
    <source>
        <strain evidence="1 2">DSM 24557</strain>
    </source>
</reference>
<comment type="caution">
    <text evidence="1">The sequence shown here is derived from an EMBL/GenBank/DDBJ whole genome shotgun (WGS) entry which is preliminary data.</text>
</comment>
<evidence type="ECO:0000313" key="1">
    <source>
        <dbReference type="EMBL" id="KYH27642.1"/>
    </source>
</evidence>
<dbReference type="AlphaFoldDB" id="A0A151AJ71"/>
<sequence>MVYDSRDFMKQAAPFGDLCGELNKSLYDVYEDGKWVYKSNRYQSSEKDCMNDLMIDLSKVKCYGYAWEDNLEDIQSHILYHIIQNASSNKSALNDFFSRYSGDLESIERNLTNGWRDEFALNDPIGKDEGERMKTVEWRITMCYYSIFKAQSALMHCRFNKIRENAKGGSHVQM</sequence>
<gene>
    <name evidence="1" type="ORF">HAPAU_03100</name>
</gene>